<comment type="caution">
    <text evidence="2">The sequence shown here is derived from an EMBL/GenBank/DDBJ whole genome shotgun (WGS) entry which is preliminary data.</text>
</comment>
<keyword evidence="1" id="KW-1133">Transmembrane helix</keyword>
<evidence type="ECO:0000313" key="3">
    <source>
        <dbReference type="Proteomes" id="UP000013782"/>
    </source>
</evidence>
<evidence type="ECO:0008006" key="4">
    <source>
        <dbReference type="Google" id="ProtNLM"/>
    </source>
</evidence>
<keyword evidence="3" id="KW-1185">Reference proteome</keyword>
<protein>
    <recommendedName>
        <fullName evidence="4">DUF2975 domain-containing protein</fullName>
    </recommendedName>
</protein>
<feature type="transmembrane region" description="Helical" evidence="1">
    <location>
        <begin position="64"/>
        <end position="85"/>
    </location>
</feature>
<organism evidence="2 3">
    <name type="scientific">Enterococcus pallens ATCC BAA-351</name>
    <dbReference type="NCBI Taxonomy" id="1158607"/>
    <lineage>
        <taxon>Bacteria</taxon>
        <taxon>Bacillati</taxon>
        <taxon>Bacillota</taxon>
        <taxon>Bacilli</taxon>
        <taxon>Lactobacillales</taxon>
        <taxon>Enterococcaceae</taxon>
        <taxon>Enterococcus</taxon>
    </lineage>
</organism>
<dbReference type="EMBL" id="AJAQ01000014">
    <property type="protein sequence ID" value="EOH94743.1"/>
    <property type="molecule type" value="Genomic_DNA"/>
</dbReference>
<sequence length="181" mass="20658">MNKNSTAVVGLLSLFTLMVQATLILCFLILLLALVSFADNRQEFIQIVLKSVDLSHSSLNGSTYTAAVIILGSISGLFMFLYLNCIRHLLQNINEKFYFEEKNLKLVKHTLIFFTLYTLTNSSGVFVDQLFQVVQIPRAYYLESLNWLQIVDSLITIMGIYVIYTVFKQGILLKRENQSII</sequence>
<feature type="transmembrane region" description="Helical" evidence="1">
    <location>
        <begin position="106"/>
        <end position="127"/>
    </location>
</feature>
<name>R2QHR1_9ENTE</name>
<dbReference type="PATRIC" id="fig|1158607.3.peg.1634"/>
<dbReference type="AlphaFoldDB" id="R2QHR1"/>
<accession>R2QHR1</accession>
<dbReference type="RefSeq" id="WP_010756671.1">
    <property type="nucleotide sequence ID" value="NZ_ASWD01000006.1"/>
</dbReference>
<evidence type="ECO:0000313" key="2">
    <source>
        <dbReference type="EMBL" id="EOH94743.1"/>
    </source>
</evidence>
<reference evidence="2 3" key="1">
    <citation type="submission" date="2013-02" db="EMBL/GenBank/DDBJ databases">
        <title>The Genome Sequence of Enterococcus pallens BAA-351.</title>
        <authorList>
            <consortium name="The Broad Institute Genome Sequencing Platform"/>
            <consortium name="The Broad Institute Genome Sequencing Center for Infectious Disease"/>
            <person name="Earl A.M."/>
            <person name="Gilmore M.S."/>
            <person name="Lebreton F."/>
            <person name="Walker B."/>
            <person name="Young S.K."/>
            <person name="Zeng Q."/>
            <person name="Gargeya S."/>
            <person name="Fitzgerald M."/>
            <person name="Haas B."/>
            <person name="Abouelleil A."/>
            <person name="Alvarado L."/>
            <person name="Arachchi H.M."/>
            <person name="Berlin A.M."/>
            <person name="Chapman S.B."/>
            <person name="Dewar J."/>
            <person name="Goldberg J."/>
            <person name="Griggs A."/>
            <person name="Gujja S."/>
            <person name="Hansen M."/>
            <person name="Howarth C."/>
            <person name="Imamovic A."/>
            <person name="Larimer J."/>
            <person name="McCowan C."/>
            <person name="Murphy C."/>
            <person name="Neiman D."/>
            <person name="Pearson M."/>
            <person name="Priest M."/>
            <person name="Roberts A."/>
            <person name="Saif S."/>
            <person name="Shea T."/>
            <person name="Sisk P."/>
            <person name="Sykes S."/>
            <person name="Wortman J."/>
            <person name="Nusbaum C."/>
            <person name="Birren B."/>
        </authorList>
    </citation>
    <scope>NUCLEOTIDE SEQUENCE [LARGE SCALE GENOMIC DNA]</scope>
    <source>
        <strain evidence="2 3">ATCC BAA-351</strain>
    </source>
</reference>
<dbReference type="STRING" id="160454.RV10_GL001685"/>
<keyword evidence="1" id="KW-0812">Transmembrane</keyword>
<feature type="transmembrane region" description="Helical" evidence="1">
    <location>
        <begin position="7"/>
        <end position="34"/>
    </location>
</feature>
<evidence type="ECO:0000256" key="1">
    <source>
        <dbReference type="SAM" id="Phobius"/>
    </source>
</evidence>
<dbReference type="Proteomes" id="UP000013782">
    <property type="component" value="Unassembled WGS sequence"/>
</dbReference>
<gene>
    <name evidence="2" type="ORF">UAU_01665</name>
</gene>
<feature type="transmembrane region" description="Helical" evidence="1">
    <location>
        <begin position="147"/>
        <end position="167"/>
    </location>
</feature>
<keyword evidence="1" id="KW-0472">Membrane</keyword>
<dbReference type="HOGENOM" id="CLU_1515654_0_0_9"/>
<proteinExistence type="predicted"/>